<sequence length="180" mass="20921">MNQRVFYTHRNDQWWIEPALTAFGFLCFVVYTTWRALSGIDFQYENYLSPFYSPLLFENPLGEGAGHSWFGAWPQAIPSWIPTSPAIFILIFPLSFRLTCYYYRKFYYRSFFLTPPACAVQGIPRTNYKGETGLLVIQNLHRQTLYIAILYICVLYYDGFISLFRDGQLGIGVGSIILII</sequence>
<gene>
    <name evidence="2" type="ORF">METZ01_LOCUS509652</name>
</gene>
<reference evidence="2" key="1">
    <citation type="submission" date="2018-05" db="EMBL/GenBank/DDBJ databases">
        <authorList>
            <person name="Lanie J.A."/>
            <person name="Ng W.-L."/>
            <person name="Kazmierczak K.M."/>
            <person name="Andrzejewski T.M."/>
            <person name="Davidsen T.M."/>
            <person name="Wayne K.J."/>
            <person name="Tettelin H."/>
            <person name="Glass J.I."/>
            <person name="Rusch D."/>
            <person name="Podicherti R."/>
            <person name="Tsui H.-C.T."/>
            <person name="Winkler M.E."/>
        </authorList>
    </citation>
    <scope>NUCLEOTIDE SEQUENCE</scope>
</reference>
<accession>A0A383EL28</accession>
<evidence type="ECO:0000313" key="2">
    <source>
        <dbReference type="EMBL" id="SVE56798.1"/>
    </source>
</evidence>
<proteinExistence type="predicted"/>
<dbReference type="EMBL" id="UINC01226348">
    <property type="protein sequence ID" value="SVE56798.1"/>
    <property type="molecule type" value="Genomic_DNA"/>
</dbReference>
<name>A0A383EL28_9ZZZZ</name>
<evidence type="ECO:0008006" key="3">
    <source>
        <dbReference type="Google" id="ProtNLM"/>
    </source>
</evidence>
<keyword evidence="1" id="KW-1133">Transmembrane helix</keyword>
<keyword evidence="1" id="KW-0472">Membrane</keyword>
<feature type="non-terminal residue" evidence="2">
    <location>
        <position position="180"/>
    </location>
</feature>
<protein>
    <recommendedName>
        <fullName evidence="3">Succinate dehydrogenase</fullName>
    </recommendedName>
</protein>
<feature type="transmembrane region" description="Helical" evidence="1">
    <location>
        <begin position="14"/>
        <end position="34"/>
    </location>
</feature>
<feature type="transmembrane region" description="Helical" evidence="1">
    <location>
        <begin position="144"/>
        <end position="164"/>
    </location>
</feature>
<feature type="transmembrane region" description="Helical" evidence="1">
    <location>
        <begin position="77"/>
        <end position="94"/>
    </location>
</feature>
<evidence type="ECO:0000256" key="1">
    <source>
        <dbReference type="SAM" id="Phobius"/>
    </source>
</evidence>
<keyword evidence="1" id="KW-0812">Transmembrane</keyword>
<dbReference type="AlphaFoldDB" id="A0A383EL28"/>
<organism evidence="2">
    <name type="scientific">marine metagenome</name>
    <dbReference type="NCBI Taxonomy" id="408172"/>
    <lineage>
        <taxon>unclassified sequences</taxon>
        <taxon>metagenomes</taxon>
        <taxon>ecological metagenomes</taxon>
    </lineage>
</organism>